<dbReference type="GO" id="GO:0050661">
    <property type="term" value="F:NADP binding"/>
    <property type="evidence" value="ECO:0007669"/>
    <property type="project" value="InterPro"/>
</dbReference>
<dbReference type="EC" id="1.1.1.31" evidence="6"/>
<feature type="domain" description="6-phosphogluconate dehydrogenase NADP-binding" evidence="4">
    <location>
        <begin position="10"/>
        <end position="169"/>
    </location>
</feature>
<dbReference type="GO" id="GO:0008442">
    <property type="term" value="F:3-hydroxyisobutyrate dehydrogenase activity"/>
    <property type="evidence" value="ECO:0007669"/>
    <property type="project" value="UniProtKB-EC"/>
</dbReference>
<dbReference type="InterPro" id="IPR036291">
    <property type="entry name" value="NAD(P)-bd_dom_sf"/>
</dbReference>
<evidence type="ECO:0000256" key="2">
    <source>
        <dbReference type="ARBA" id="ARBA00023027"/>
    </source>
</evidence>
<dbReference type="PANTHER" id="PTHR43060:SF15">
    <property type="entry name" value="3-HYDROXYISOBUTYRATE DEHYDROGENASE-LIKE 1, MITOCHONDRIAL-RELATED"/>
    <property type="match status" value="1"/>
</dbReference>
<dbReference type="SUPFAM" id="SSF51735">
    <property type="entry name" value="NAD(P)-binding Rossmann-fold domains"/>
    <property type="match status" value="1"/>
</dbReference>
<evidence type="ECO:0000256" key="1">
    <source>
        <dbReference type="ARBA" id="ARBA00023002"/>
    </source>
</evidence>
<dbReference type="Pfam" id="PF03446">
    <property type="entry name" value="NAD_binding_2"/>
    <property type="match status" value="1"/>
</dbReference>
<dbReference type="InterPro" id="IPR029154">
    <property type="entry name" value="HIBADH-like_NADP-bd"/>
</dbReference>
<dbReference type="Gene3D" id="1.10.1040.10">
    <property type="entry name" value="N-(1-d-carboxylethyl)-l-norvaline Dehydrogenase, domain 2"/>
    <property type="match status" value="1"/>
</dbReference>
<protein>
    <submittedName>
        <fullName evidence="6">Putative 3-hydroxyisobutyrate dehydrogenase-like 1, mitochondrial</fullName>
        <ecNumber evidence="6">1.1.1.31</ecNumber>
    </submittedName>
</protein>
<dbReference type="InParanoid" id="A0A330L4I5"/>
<dbReference type="Pfam" id="PF14833">
    <property type="entry name" value="NAD_binding_11"/>
    <property type="match status" value="1"/>
</dbReference>
<evidence type="ECO:0000313" key="7">
    <source>
        <dbReference type="Proteomes" id="UP000248168"/>
    </source>
</evidence>
<proteinExistence type="predicted"/>
<dbReference type="InterPro" id="IPR008927">
    <property type="entry name" value="6-PGluconate_DH-like_C_sf"/>
</dbReference>
<dbReference type="PIRSF" id="PIRSF000103">
    <property type="entry name" value="HIBADH"/>
    <property type="match status" value="1"/>
</dbReference>
<dbReference type="OrthoDB" id="9786703at2"/>
<dbReference type="InterPro" id="IPR006115">
    <property type="entry name" value="6PGDH_NADP-bd"/>
</dbReference>
<dbReference type="Proteomes" id="UP000248168">
    <property type="component" value="Unassembled WGS sequence"/>
</dbReference>
<feature type="active site" evidence="3">
    <location>
        <position position="178"/>
    </location>
</feature>
<gene>
    <name evidence="6" type="ORF">NITLEN_20341</name>
</gene>
<evidence type="ECO:0000259" key="5">
    <source>
        <dbReference type="Pfam" id="PF14833"/>
    </source>
</evidence>
<reference evidence="7" key="1">
    <citation type="submission" date="2018-04" db="EMBL/GenBank/DDBJ databases">
        <authorList>
            <person name="Lucker S."/>
            <person name="Sakoula D."/>
        </authorList>
    </citation>
    <scope>NUCLEOTIDE SEQUENCE [LARGE SCALE GENOMIC DNA]</scope>
</reference>
<dbReference type="RefSeq" id="WP_121989049.1">
    <property type="nucleotide sequence ID" value="NZ_OUNR01000012.1"/>
</dbReference>
<evidence type="ECO:0000313" key="6">
    <source>
        <dbReference type="EMBL" id="SPP64701.1"/>
    </source>
</evidence>
<organism evidence="6 7">
    <name type="scientific">Nitrospira lenta</name>
    <dbReference type="NCBI Taxonomy" id="1436998"/>
    <lineage>
        <taxon>Bacteria</taxon>
        <taxon>Pseudomonadati</taxon>
        <taxon>Nitrospirota</taxon>
        <taxon>Nitrospiria</taxon>
        <taxon>Nitrospirales</taxon>
        <taxon>Nitrospiraceae</taxon>
        <taxon>Nitrospira</taxon>
    </lineage>
</organism>
<keyword evidence="1 6" id="KW-0560">Oxidoreductase</keyword>
<dbReference type="InterPro" id="IPR015815">
    <property type="entry name" value="HIBADH-related"/>
</dbReference>
<dbReference type="PANTHER" id="PTHR43060">
    <property type="entry name" value="3-HYDROXYISOBUTYRATE DEHYDROGENASE-LIKE 1, MITOCHONDRIAL-RELATED"/>
    <property type="match status" value="1"/>
</dbReference>
<name>A0A330L4I5_9BACT</name>
<dbReference type="GO" id="GO:0051287">
    <property type="term" value="F:NAD binding"/>
    <property type="evidence" value="ECO:0007669"/>
    <property type="project" value="InterPro"/>
</dbReference>
<evidence type="ECO:0000259" key="4">
    <source>
        <dbReference type="Pfam" id="PF03446"/>
    </source>
</evidence>
<keyword evidence="2" id="KW-0520">NAD</keyword>
<dbReference type="EMBL" id="OUNR01000012">
    <property type="protein sequence ID" value="SPP64701.1"/>
    <property type="molecule type" value="Genomic_DNA"/>
</dbReference>
<dbReference type="SUPFAM" id="SSF48179">
    <property type="entry name" value="6-phosphogluconate dehydrogenase C-terminal domain-like"/>
    <property type="match status" value="1"/>
</dbReference>
<dbReference type="InterPro" id="IPR013328">
    <property type="entry name" value="6PGD_dom2"/>
</dbReference>
<evidence type="ECO:0000256" key="3">
    <source>
        <dbReference type="PIRSR" id="PIRSR000103-1"/>
    </source>
</evidence>
<feature type="domain" description="3-hydroxyisobutyrate dehydrogenase-like NAD-binding" evidence="5">
    <location>
        <begin position="172"/>
        <end position="288"/>
    </location>
</feature>
<dbReference type="AlphaFoldDB" id="A0A330L4I5"/>
<dbReference type="FunCoup" id="A0A330L4I5">
    <property type="interactions" value="388"/>
</dbReference>
<dbReference type="Gene3D" id="3.40.50.720">
    <property type="entry name" value="NAD(P)-binding Rossmann-like Domain"/>
    <property type="match status" value="1"/>
</dbReference>
<keyword evidence="7" id="KW-1185">Reference proteome</keyword>
<sequence length="309" mass="32795">MQQIAPNHSRIGWIGTGVMGASMCGHLQQASYPITLYSRTKAKAQPLLDRGASWADSPRAVADRSTVIVTMVGFPRDVREVYFGPQGILAGARPGSILIDMTTTEPALSREIDAAASAQGLQAIDAPVSGGDVGARNATLSVMAGGNPKTVEWLHPLFECLGKKIVYQGGAGAGQQTKLCNQIVIAGTMVGVCESLLYGFNAGLDLTQMLDSIRGGAAACWTLDNLAPKILQRNFDPGFFVEHFVKDMGIALDEAARMNLPLPGLALAQELYHRVQALGHGRCGTHALMLALEDLSRTPITMSPSRKAL</sequence>
<accession>A0A330L4I5</accession>